<sequence>MKNDESIRDFLSRVSGIVSQMKSYGEKLEDEIVVAKVLRSLTTKFDHVVAAIEESKDLSVFFLFNELMDSLQAHEARMNRSAKKSEEKAFQAKGESYRQNDESTGRGYGRGGSHGRGRGRAEGEPMGSSTIEELGAIDEERKLFMEGFDSTATSGVWFLDSGYSNHICRVESAFKDIDESKKKLIRLSENKPVQVEGKDTFDLMACGYSILFDDGAWVIEDKKSRQIMASVRTAESMIFPLEVSAIDKKFLVASEQNVTNLWHLYYRHLNVRGFKLLSQKGKVHSLPNVRIVLMGSLFSVERLGGFPHTKVQYPDVDFISVIDPAQSASVYASRFSCSFFLKNSPFLENFLSISGCCRLLQDALREENT</sequence>
<evidence type="ECO:0000256" key="1">
    <source>
        <dbReference type="SAM" id="MobiDB-lite"/>
    </source>
</evidence>
<protein>
    <recommendedName>
        <fullName evidence="2">Retrovirus-related Pol polyprotein from transposon TNT 1-94-like beta-barrel domain-containing protein</fullName>
    </recommendedName>
</protein>
<feature type="domain" description="Retrovirus-related Pol polyprotein from transposon TNT 1-94-like beta-barrel" evidence="2">
    <location>
        <begin position="157"/>
        <end position="204"/>
    </location>
</feature>
<dbReference type="Pfam" id="PF14223">
    <property type="entry name" value="Retrotran_gag_2"/>
    <property type="match status" value="1"/>
</dbReference>
<evidence type="ECO:0000313" key="4">
    <source>
        <dbReference type="Proteomes" id="UP001188597"/>
    </source>
</evidence>
<dbReference type="Pfam" id="PF22936">
    <property type="entry name" value="Pol_BBD"/>
    <property type="match status" value="1"/>
</dbReference>
<dbReference type="AlphaFoldDB" id="A0AA88WHG2"/>
<accession>A0AA88WHG2</accession>
<name>A0AA88WHG2_9ASTE</name>
<dbReference type="Proteomes" id="UP001188597">
    <property type="component" value="Unassembled WGS sequence"/>
</dbReference>
<gene>
    <name evidence="3" type="ORF">RJ639_040802</name>
</gene>
<proteinExistence type="predicted"/>
<evidence type="ECO:0000259" key="2">
    <source>
        <dbReference type="Pfam" id="PF22936"/>
    </source>
</evidence>
<feature type="region of interest" description="Disordered" evidence="1">
    <location>
        <begin position="78"/>
        <end position="127"/>
    </location>
</feature>
<organism evidence="3 4">
    <name type="scientific">Escallonia herrerae</name>
    <dbReference type="NCBI Taxonomy" id="1293975"/>
    <lineage>
        <taxon>Eukaryota</taxon>
        <taxon>Viridiplantae</taxon>
        <taxon>Streptophyta</taxon>
        <taxon>Embryophyta</taxon>
        <taxon>Tracheophyta</taxon>
        <taxon>Spermatophyta</taxon>
        <taxon>Magnoliopsida</taxon>
        <taxon>eudicotyledons</taxon>
        <taxon>Gunneridae</taxon>
        <taxon>Pentapetalae</taxon>
        <taxon>asterids</taxon>
        <taxon>campanulids</taxon>
        <taxon>Escalloniales</taxon>
        <taxon>Escalloniaceae</taxon>
        <taxon>Escallonia</taxon>
    </lineage>
</organism>
<evidence type="ECO:0000313" key="3">
    <source>
        <dbReference type="EMBL" id="KAK3027213.1"/>
    </source>
</evidence>
<dbReference type="InterPro" id="IPR054722">
    <property type="entry name" value="PolX-like_BBD"/>
</dbReference>
<dbReference type="EMBL" id="JAVXUP010000470">
    <property type="protein sequence ID" value="KAK3027213.1"/>
    <property type="molecule type" value="Genomic_DNA"/>
</dbReference>
<feature type="compositionally biased region" description="Basic and acidic residues" evidence="1">
    <location>
        <begin position="78"/>
        <end position="104"/>
    </location>
</feature>
<keyword evidence="4" id="KW-1185">Reference proteome</keyword>
<comment type="caution">
    <text evidence="3">The sequence shown here is derived from an EMBL/GenBank/DDBJ whole genome shotgun (WGS) entry which is preliminary data.</text>
</comment>
<reference evidence="3" key="1">
    <citation type="submission" date="2022-12" db="EMBL/GenBank/DDBJ databases">
        <title>Draft genome assemblies for two species of Escallonia (Escalloniales).</title>
        <authorList>
            <person name="Chanderbali A."/>
            <person name="Dervinis C."/>
            <person name="Anghel I."/>
            <person name="Soltis D."/>
            <person name="Soltis P."/>
            <person name="Zapata F."/>
        </authorList>
    </citation>
    <scope>NUCLEOTIDE SEQUENCE</scope>
    <source>
        <strain evidence="3">UCBG64.0493</strain>
        <tissue evidence="3">Leaf</tissue>
    </source>
</reference>
<dbReference type="PANTHER" id="PTHR35317">
    <property type="entry name" value="OS04G0629600 PROTEIN"/>
    <property type="match status" value="1"/>
</dbReference>
<dbReference type="PANTHER" id="PTHR35317:SF27">
    <property type="entry name" value="RETROVIRUS-RELATED POL POLYPROTEIN FROM TRANSPOSON TNT 1-94"/>
    <property type="match status" value="1"/>
</dbReference>